<evidence type="ECO:0008006" key="3">
    <source>
        <dbReference type="Google" id="ProtNLM"/>
    </source>
</evidence>
<reference evidence="2" key="1">
    <citation type="journal article" date="2008" name="Genome Res.">
        <title>The genome of Pelotomaculum thermopropionicum reveals niche-associated evolution in anaerobic microbiota.</title>
        <authorList>
            <person name="Kosaka T."/>
            <person name="Kato S."/>
            <person name="Shimoyama T."/>
            <person name="Ishii S."/>
            <person name="Abe T."/>
            <person name="Watanabe K."/>
        </authorList>
    </citation>
    <scope>NUCLEOTIDE SEQUENCE [LARGE SCALE GENOMIC DNA]</scope>
    <source>
        <strain evidence="2">DSM 13744 / JCM 10971 / SI</strain>
    </source>
</reference>
<dbReference type="HOGENOM" id="CLU_000604_66_10_9"/>
<name>A5D0J1_PELTS</name>
<evidence type="ECO:0000313" key="2">
    <source>
        <dbReference type="Proteomes" id="UP000006556"/>
    </source>
</evidence>
<dbReference type="AlphaFoldDB" id="A5D0J1"/>
<accession>A5D0J1</accession>
<sequence>MALAVANRAYVLETGEIVLSGSASEMAGNPEVRKSYLGE</sequence>
<evidence type="ECO:0000313" key="1">
    <source>
        <dbReference type="EMBL" id="BAF60231.1"/>
    </source>
</evidence>
<dbReference type="eggNOG" id="COG1137">
    <property type="taxonomic scope" value="Bacteria"/>
</dbReference>
<proteinExistence type="predicted"/>
<organism evidence="1 2">
    <name type="scientific">Pelotomaculum thermopropionicum (strain DSM 13744 / JCM 10971 / SI)</name>
    <dbReference type="NCBI Taxonomy" id="370438"/>
    <lineage>
        <taxon>Bacteria</taxon>
        <taxon>Bacillati</taxon>
        <taxon>Bacillota</taxon>
        <taxon>Clostridia</taxon>
        <taxon>Eubacteriales</taxon>
        <taxon>Desulfotomaculaceae</taxon>
        <taxon>Pelotomaculum</taxon>
    </lineage>
</organism>
<dbReference type="Proteomes" id="UP000006556">
    <property type="component" value="Chromosome"/>
</dbReference>
<gene>
    <name evidence="1" type="ordered locus">PTH_2050</name>
</gene>
<dbReference type="STRING" id="370438.PTH_2050"/>
<dbReference type="KEGG" id="pth:PTH_2050"/>
<keyword evidence="2" id="KW-1185">Reference proteome</keyword>
<protein>
    <recommendedName>
        <fullName evidence="3">Branched-chain amino acid ATP-binding cassette transporter C-terminal domain-containing protein</fullName>
    </recommendedName>
</protein>
<dbReference type="EMBL" id="AP009389">
    <property type="protein sequence ID" value="BAF60231.1"/>
    <property type="molecule type" value="Genomic_DNA"/>
</dbReference>